<sequence>MTKAKDIAAYKHERTQIINRLQRIQAFANNVGENINNSLIKARHTVAIDAFREFSEVQSCIEQGAANATELAEEADKRVDFEDLYYETVAAIESLLTRHTANTEKNGSTVTPPSNTNDQTKIKLPVLTLPEFSGSFSEWLAFKDTFKSVIHENTTLSNVEKMHRLDVQVY</sequence>
<evidence type="ECO:0000313" key="2">
    <source>
        <dbReference type="Proteomes" id="UP001168821"/>
    </source>
</evidence>
<organism evidence="1 2">
    <name type="scientific">Zophobas morio</name>
    <dbReference type="NCBI Taxonomy" id="2755281"/>
    <lineage>
        <taxon>Eukaryota</taxon>
        <taxon>Metazoa</taxon>
        <taxon>Ecdysozoa</taxon>
        <taxon>Arthropoda</taxon>
        <taxon>Hexapoda</taxon>
        <taxon>Insecta</taxon>
        <taxon>Pterygota</taxon>
        <taxon>Neoptera</taxon>
        <taxon>Endopterygota</taxon>
        <taxon>Coleoptera</taxon>
        <taxon>Polyphaga</taxon>
        <taxon>Cucujiformia</taxon>
        <taxon>Tenebrionidae</taxon>
        <taxon>Zophobas</taxon>
    </lineage>
</organism>
<keyword evidence="2" id="KW-1185">Reference proteome</keyword>
<reference evidence="1" key="1">
    <citation type="journal article" date="2023" name="G3 (Bethesda)">
        <title>Whole genome assemblies of Zophobas morio and Tenebrio molitor.</title>
        <authorList>
            <person name="Kaur S."/>
            <person name="Stinson S.A."/>
            <person name="diCenzo G.C."/>
        </authorList>
    </citation>
    <scope>NUCLEOTIDE SEQUENCE</scope>
    <source>
        <strain evidence="1">QUZm001</strain>
    </source>
</reference>
<comment type="caution">
    <text evidence="1">The sequence shown here is derived from an EMBL/GenBank/DDBJ whole genome shotgun (WGS) entry which is preliminary data.</text>
</comment>
<protein>
    <submittedName>
        <fullName evidence="1">Uncharacterized protein</fullName>
    </submittedName>
</protein>
<dbReference type="InterPro" id="IPR005312">
    <property type="entry name" value="DUF1759"/>
</dbReference>
<evidence type="ECO:0000313" key="1">
    <source>
        <dbReference type="EMBL" id="KAJ3645739.1"/>
    </source>
</evidence>
<dbReference type="EMBL" id="JALNTZ010000007">
    <property type="protein sequence ID" value="KAJ3645739.1"/>
    <property type="molecule type" value="Genomic_DNA"/>
</dbReference>
<accession>A0AA38HYM2</accession>
<dbReference type="AlphaFoldDB" id="A0AA38HYM2"/>
<name>A0AA38HYM2_9CUCU</name>
<dbReference type="Proteomes" id="UP001168821">
    <property type="component" value="Unassembled WGS sequence"/>
</dbReference>
<proteinExistence type="predicted"/>
<gene>
    <name evidence="1" type="ORF">Zmor_023375</name>
</gene>
<dbReference type="Pfam" id="PF03564">
    <property type="entry name" value="DUF1759"/>
    <property type="match status" value="1"/>
</dbReference>